<dbReference type="Proteomes" id="UP000694941">
    <property type="component" value="Unplaced"/>
</dbReference>
<comment type="similarity">
    <text evidence="2 11">Belongs to the Orn/Lys/Arg decarboxylase class-II family.</text>
</comment>
<reference evidence="15" key="1">
    <citation type="submission" date="2025-08" db="UniProtKB">
        <authorList>
            <consortium name="RefSeq"/>
        </authorList>
    </citation>
    <scope>IDENTIFICATION</scope>
    <source>
        <tissue evidence="15">Muscle</tissue>
    </source>
</reference>
<dbReference type="Pfam" id="PF00278">
    <property type="entry name" value="Orn_DAP_Arg_deC"/>
    <property type="match status" value="1"/>
</dbReference>
<organism evidence="14 15">
    <name type="scientific">Limulus polyphemus</name>
    <name type="common">Atlantic horseshoe crab</name>
    <dbReference type="NCBI Taxonomy" id="6850"/>
    <lineage>
        <taxon>Eukaryota</taxon>
        <taxon>Metazoa</taxon>
        <taxon>Ecdysozoa</taxon>
        <taxon>Arthropoda</taxon>
        <taxon>Chelicerata</taxon>
        <taxon>Merostomata</taxon>
        <taxon>Xiphosura</taxon>
        <taxon>Limulidae</taxon>
        <taxon>Limulus</taxon>
    </lineage>
</organism>
<evidence type="ECO:0000256" key="7">
    <source>
        <dbReference type="ARBA" id="ARBA00034138"/>
    </source>
</evidence>
<dbReference type="SUPFAM" id="SSF51419">
    <property type="entry name" value="PLP-binding barrel"/>
    <property type="match status" value="1"/>
</dbReference>
<dbReference type="GeneID" id="106462165"/>
<keyword evidence="4" id="KW-0620">Polyamine biosynthesis</keyword>
<evidence type="ECO:0000256" key="5">
    <source>
        <dbReference type="ARBA" id="ARBA00023239"/>
    </source>
</evidence>
<comment type="pathway">
    <text evidence="6">Amine and polyamine biosynthesis; putrescine biosynthesis via L-ornithine pathway; putrescine from L-ornithine: step 1/1.</text>
</comment>
<evidence type="ECO:0000256" key="9">
    <source>
        <dbReference type="ARBA" id="ARBA00046672"/>
    </source>
</evidence>
<feature type="domain" description="Orn/DAP/Arg decarboxylase 2 C-terminal" evidence="12">
    <location>
        <begin position="36"/>
        <end position="375"/>
    </location>
</feature>
<dbReference type="RefSeq" id="XP_013777517.1">
    <property type="nucleotide sequence ID" value="XM_013922063.2"/>
</dbReference>
<comment type="catalytic activity">
    <reaction evidence="10">
        <text>L-ornithine + H(+) = putrescine + CO2</text>
        <dbReference type="Rhea" id="RHEA:22964"/>
        <dbReference type="ChEBI" id="CHEBI:15378"/>
        <dbReference type="ChEBI" id="CHEBI:16526"/>
        <dbReference type="ChEBI" id="CHEBI:46911"/>
        <dbReference type="ChEBI" id="CHEBI:326268"/>
        <dbReference type="EC" id="4.1.1.17"/>
    </reaction>
</comment>
<evidence type="ECO:0000256" key="1">
    <source>
        <dbReference type="ARBA" id="ARBA00001933"/>
    </source>
</evidence>
<gene>
    <name evidence="15" type="primary">LOC106462165</name>
</gene>
<evidence type="ECO:0000259" key="12">
    <source>
        <dbReference type="Pfam" id="PF00278"/>
    </source>
</evidence>
<keyword evidence="5" id="KW-0456">Lyase</keyword>
<dbReference type="PRINTS" id="PR01182">
    <property type="entry name" value="ORNDCRBXLASE"/>
</dbReference>
<dbReference type="SUPFAM" id="SSF50621">
    <property type="entry name" value="Alanine racemase C-terminal domain-like"/>
    <property type="match status" value="1"/>
</dbReference>
<comment type="cofactor">
    <cofactor evidence="1">
        <name>pyridoxal 5'-phosphate</name>
        <dbReference type="ChEBI" id="CHEBI:597326"/>
    </cofactor>
</comment>
<proteinExistence type="inferred from homology"/>
<feature type="domain" description="Orn/DAP/Arg decarboxylase 2 N-terminal" evidence="13">
    <location>
        <begin position="40"/>
        <end position="276"/>
    </location>
</feature>
<dbReference type="PANTHER" id="PTHR11482">
    <property type="entry name" value="ARGININE/DIAMINOPIMELATE/ORNITHINE DECARBOXYLASE"/>
    <property type="match status" value="1"/>
</dbReference>
<dbReference type="InterPro" id="IPR022644">
    <property type="entry name" value="De-COase2_N"/>
</dbReference>
<dbReference type="InterPro" id="IPR009006">
    <property type="entry name" value="Ala_racemase/Decarboxylase_C"/>
</dbReference>
<dbReference type="PRINTS" id="PR01179">
    <property type="entry name" value="ODADCRBXLASE"/>
</dbReference>
<dbReference type="CDD" id="cd00622">
    <property type="entry name" value="PLPDE_III_ODC"/>
    <property type="match status" value="1"/>
</dbReference>
<evidence type="ECO:0000256" key="10">
    <source>
        <dbReference type="ARBA" id="ARBA00049127"/>
    </source>
</evidence>
<dbReference type="Gene3D" id="2.40.37.10">
    <property type="entry name" value="Lyase, Ornithine Decarboxylase, Chain A, domain 1"/>
    <property type="match status" value="1"/>
</dbReference>
<evidence type="ECO:0000256" key="8">
    <source>
        <dbReference type="ARBA" id="ARBA00037173"/>
    </source>
</evidence>
<accession>A0ABM1B9F7</accession>
<comment type="subunit">
    <text evidence="9">Homodimer. Only the dimer is catalytically active, as the active sites are constructed of residues from both monomers.</text>
</comment>
<name>A0ABM1B9F7_LIMPO</name>
<evidence type="ECO:0000256" key="11">
    <source>
        <dbReference type="RuleBase" id="RU003737"/>
    </source>
</evidence>
<evidence type="ECO:0000313" key="15">
    <source>
        <dbReference type="RefSeq" id="XP_013777517.1"/>
    </source>
</evidence>
<evidence type="ECO:0000256" key="4">
    <source>
        <dbReference type="ARBA" id="ARBA00023115"/>
    </source>
</evidence>
<keyword evidence="14" id="KW-1185">Reference proteome</keyword>
<comment type="function">
    <text evidence="8">Catalyzes the first and rate-limiting step of polyamine biosynthesis that converts ornithine into putrescine, which is the precursor for the polyamines, spermidine and spermine. Polyamines are essential for cell proliferation and are implicated in cellular processes, ranging from DNA replication to apoptosis.</text>
</comment>
<evidence type="ECO:0000256" key="6">
    <source>
        <dbReference type="ARBA" id="ARBA00034115"/>
    </source>
</evidence>
<evidence type="ECO:0000256" key="2">
    <source>
        <dbReference type="ARBA" id="ARBA00008872"/>
    </source>
</evidence>
<dbReference type="InterPro" id="IPR022653">
    <property type="entry name" value="De-COase2_pyr-phos_BS"/>
</dbReference>
<protein>
    <recommendedName>
        <fullName evidence="7">ornithine decarboxylase</fullName>
        <ecNumber evidence="7">4.1.1.17</ecNumber>
    </recommendedName>
</protein>
<dbReference type="InterPro" id="IPR000183">
    <property type="entry name" value="Orn/DAP/Arg_de-COase"/>
</dbReference>
<sequence length="449" mass="49697">MKTQLGNLSSEVITDKSVFEVIRDTVSQGLSEEPFYVLDLADVVYKMKLWQTALPRVRPFYAVKCNNHPVLLEFLASLGMGFDCASKVEIETILNMGVDKSRIIYANPCKTRSFIKHAADNGIALMTFDNEMELYKVKNLHQTARMVLRIRVDDSGAVCQLGMKFGCDVTVAPSLLKLAKELGVNVIGVSFHVGSGSQDVMAFSKAIKLARDVFDMGLELGFEMTLLDIGGGFPGTLVSSMTFEEVYSTINEALDEHFPHDCGVDIIAEPGRYMVASAFTLCVNIIAKRTTTMPAENGESVNMYYLNDGVYGSFNCIIFDHAEVTPDPLLPEDSKRDVCCSSLWGPTCDSMDRILQSCYLPDMNVGEWIVFQNMGAYTLAAASTFNGFEKPSVKVVLPLATWVYLQQLPTWPNLIKNLGLCQAQLDLFVDDQTTSQDVYFLHVAETVSV</sequence>
<evidence type="ECO:0000259" key="13">
    <source>
        <dbReference type="Pfam" id="PF02784"/>
    </source>
</evidence>
<dbReference type="InterPro" id="IPR029066">
    <property type="entry name" value="PLP-binding_barrel"/>
</dbReference>
<dbReference type="Gene3D" id="3.20.20.10">
    <property type="entry name" value="Alanine racemase"/>
    <property type="match status" value="1"/>
</dbReference>
<evidence type="ECO:0000256" key="3">
    <source>
        <dbReference type="ARBA" id="ARBA00022898"/>
    </source>
</evidence>
<dbReference type="Pfam" id="PF02784">
    <property type="entry name" value="Orn_Arg_deC_N"/>
    <property type="match status" value="1"/>
</dbReference>
<evidence type="ECO:0000313" key="14">
    <source>
        <dbReference type="Proteomes" id="UP000694941"/>
    </source>
</evidence>
<keyword evidence="3" id="KW-0663">Pyridoxal phosphate</keyword>
<dbReference type="PROSITE" id="PS00878">
    <property type="entry name" value="ODR_DC_2_1"/>
    <property type="match status" value="1"/>
</dbReference>
<dbReference type="InterPro" id="IPR022643">
    <property type="entry name" value="De-COase2_C"/>
</dbReference>
<dbReference type="PANTHER" id="PTHR11482:SF6">
    <property type="entry name" value="ORNITHINE DECARBOXYLASE 1-RELATED"/>
    <property type="match status" value="1"/>
</dbReference>
<dbReference type="InterPro" id="IPR002433">
    <property type="entry name" value="Orn_de-COase"/>
</dbReference>
<dbReference type="EC" id="4.1.1.17" evidence="7"/>